<protein>
    <submittedName>
        <fullName evidence="3">Uncharacterized protein</fullName>
    </submittedName>
</protein>
<feature type="compositionally biased region" description="Basic and acidic residues" evidence="2">
    <location>
        <begin position="203"/>
        <end position="217"/>
    </location>
</feature>
<dbReference type="OrthoDB" id="2019763at2759"/>
<feature type="coiled-coil region" evidence="1">
    <location>
        <begin position="107"/>
        <end position="138"/>
    </location>
</feature>
<sequence length="349" mass="39450">MPPPTSRLNAPLDWLLARQWRDEHGHLLQRTKSQETKVNAIGERVNTTLQASNAATRDVDQLRRDLESYMNDPNVQERNARIHTILTEHNDELASLRKSANSWRPLFESCQNELTQVEEAADEKIKDLSDRLVILENQNTRLGSLGAQVNTMQFTLDTVKKTCQDQATDIMRLEKALVEARNESVQRQAQVPRSPTLPLNDSPNRRLEKAPTRREATTEVDDQEYLHSSPTNDLDELASRDSGNQQSRPRKKPRLSPGLDTQLEGEKLRQMMQPELANRNGKHPAPSRSGGTEMNDSNFEATQRVRQKGSRTNNSYKVASQKGSFKSLPQKSSREAASQTSFCKAASQT</sequence>
<feature type="compositionally biased region" description="Polar residues" evidence="2">
    <location>
        <begin position="289"/>
        <end position="301"/>
    </location>
</feature>
<evidence type="ECO:0000256" key="2">
    <source>
        <dbReference type="SAM" id="MobiDB-lite"/>
    </source>
</evidence>
<feature type="region of interest" description="Disordered" evidence="2">
    <location>
        <begin position="276"/>
        <end position="349"/>
    </location>
</feature>
<feature type="compositionally biased region" description="Polar residues" evidence="2">
    <location>
        <begin position="310"/>
        <end position="349"/>
    </location>
</feature>
<evidence type="ECO:0000313" key="3">
    <source>
        <dbReference type="EMBL" id="KAF2634903.1"/>
    </source>
</evidence>
<dbReference type="AlphaFoldDB" id="A0A6A6RIR1"/>
<accession>A0A6A6RIR1</accession>
<feature type="region of interest" description="Disordered" evidence="2">
    <location>
        <begin position="183"/>
        <end position="264"/>
    </location>
</feature>
<dbReference type="Proteomes" id="UP000799753">
    <property type="component" value="Unassembled WGS sequence"/>
</dbReference>
<keyword evidence="4" id="KW-1185">Reference proteome</keyword>
<feature type="compositionally biased region" description="Polar residues" evidence="2">
    <location>
        <begin position="185"/>
        <end position="202"/>
    </location>
</feature>
<gene>
    <name evidence="3" type="ORF">P280DRAFT_523564</name>
</gene>
<evidence type="ECO:0000256" key="1">
    <source>
        <dbReference type="SAM" id="Coils"/>
    </source>
</evidence>
<name>A0A6A6RIR1_9PLEO</name>
<keyword evidence="1" id="KW-0175">Coiled coil</keyword>
<dbReference type="EMBL" id="MU006812">
    <property type="protein sequence ID" value="KAF2634903.1"/>
    <property type="molecule type" value="Genomic_DNA"/>
</dbReference>
<proteinExistence type="predicted"/>
<reference evidence="3" key="1">
    <citation type="journal article" date="2020" name="Stud. Mycol.">
        <title>101 Dothideomycetes genomes: a test case for predicting lifestyles and emergence of pathogens.</title>
        <authorList>
            <person name="Haridas S."/>
            <person name="Albert R."/>
            <person name="Binder M."/>
            <person name="Bloem J."/>
            <person name="Labutti K."/>
            <person name="Salamov A."/>
            <person name="Andreopoulos B."/>
            <person name="Baker S."/>
            <person name="Barry K."/>
            <person name="Bills G."/>
            <person name="Bluhm B."/>
            <person name="Cannon C."/>
            <person name="Castanera R."/>
            <person name="Culley D."/>
            <person name="Daum C."/>
            <person name="Ezra D."/>
            <person name="Gonzalez J."/>
            <person name="Henrissat B."/>
            <person name="Kuo A."/>
            <person name="Liang C."/>
            <person name="Lipzen A."/>
            <person name="Lutzoni F."/>
            <person name="Magnuson J."/>
            <person name="Mondo S."/>
            <person name="Nolan M."/>
            <person name="Ohm R."/>
            <person name="Pangilinan J."/>
            <person name="Park H.-J."/>
            <person name="Ramirez L."/>
            <person name="Alfaro M."/>
            <person name="Sun H."/>
            <person name="Tritt A."/>
            <person name="Yoshinaga Y."/>
            <person name="Zwiers L.-H."/>
            <person name="Turgeon B."/>
            <person name="Goodwin S."/>
            <person name="Spatafora J."/>
            <person name="Crous P."/>
            <person name="Grigoriev I."/>
        </authorList>
    </citation>
    <scope>NUCLEOTIDE SEQUENCE</scope>
    <source>
        <strain evidence="3">CBS 473.64</strain>
    </source>
</reference>
<organism evidence="3 4">
    <name type="scientific">Massarina eburnea CBS 473.64</name>
    <dbReference type="NCBI Taxonomy" id="1395130"/>
    <lineage>
        <taxon>Eukaryota</taxon>
        <taxon>Fungi</taxon>
        <taxon>Dikarya</taxon>
        <taxon>Ascomycota</taxon>
        <taxon>Pezizomycotina</taxon>
        <taxon>Dothideomycetes</taxon>
        <taxon>Pleosporomycetidae</taxon>
        <taxon>Pleosporales</taxon>
        <taxon>Massarineae</taxon>
        <taxon>Massarinaceae</taxon>
        <taxon>Massarina</taxon>
    </lineage>
</organism>
<evidence type="ECO:0000313" key="4">
    <source>
        <dbReference type="Proteomes" id="UP000799753"/>
    </source>
</evidence>